<proteinExistence type="inferred from homology"/>
<evidence type="ECO:0000256" key="5">
    <source>
        <dbReference type="ARBA" id="ARBA00022459"/>
    </source>
</evidence>
<comment type="subcellular location">
    <subcellularLocation>
        <location evidence="3">Endoplasmic reticulum membrane</location>
    </subcellularLocation>
    <subcellularLocation>
        <location evidence="2">Nucleus membrane</location>
    </subcellularLocation>
</comment>
<comment type="caution">
    <text evidence="16">The sequence shown here is derived from an EMBL/GenBank/DDBJ whole genome shotgun (WGS) entry which is preliminary data.</text>
</comment>
<evidence type="ECO:0000256" key="15">
    <source>
        <dbReference type="SAM" id="SignalP"/>
    </source>
</evidence>
<keyword evidence="12" id="KW-0539">Nucleus</keyword>
<accession>A0A8H6RSC3</accession>
<gene>
    <name evidence="16" type="ORF">HII31_02141</name>
</gene>
<comment type="similarity">
    <text evidence="4">Belongs to the KAR5 family.</text>
</comment>
<keyword evidence="5" id="KW-0415">Karyogamy</keyword>
<feature type="signal peptide" evidence="15">
    <location>
        <begin position="1"/>
        <end position="25"/>
    </location>
</feature>
<evidence type="ECO:0000313" key="17">
    <source>
        <dbReference type="Proteomes" id="UP000660729"/>
    </source>
</evidence>
<evidence type="ECO:0000256" key="6">
    <source>
        <dbReference type="ARBA" id="ARBA00022692"/>
    </source>
</evidence>
<feature type="region of interest" description="Disordered" evidence="13">
    <location>
        <begin position="525"/>
        <end position="560"/>
    </location>
</feature>
<organism evidence="16 17">
    <name type="scientific">Pseudocercospora fuligena</name>
    <dbReference type="NCBI Taxonomy" id="685502"/>
    <lineage>
        <taxon>Eukaryota</taxon>
        <taxon>Fungi</taxon>
        <taxon>Dikarya</taxon>
        <taxon>Ascomycota</taxon>
        <taxon>Pezizomycotina</taxon>
        <taxon>Dothideomycetes</taxon>
        <taxon>Dothideomycetidae</taxon>
        <taxon>Mycosphaerellales</taxon>
        <taxon>Mycosphaerellaceae</taxon>
        <taxon>Pseudocercospora</taxon>
    </lineage>
</organism>
<evidence type="ECO:0000256" key="13">
    <source>
        <dbReference type="SAM" id="MobiDB-lite"/>
    </source>
</evidence>
<dbReference type="PANTHER" id="PTHR28012:SF1">
    <property type="entry name" value="NUCLEAR FUSION PROTEIN KAR5"/>
    <property type="match status" value="1"/>
</dbReference>
<keyword evidence="10 14" id="KW-0472">Membrane</keyword>
<dbReference type="GO" id="GO:0048288">
    <property type="term" value="P:nuclear membrane fusion involved in karyogamy"/>
    <property type="evidence" value="ECO:0007669"/>
    <property type="project" value="InterPro"/>
</dbReference>
<keyword evidence="17" id="KW-1185">Reference proteome</keyword>
<evidence type="ECO:0000256" key="10">
    <source>
        <dbReference type="ARBA" id="ARBA00023136"/>
    </source>
</evidence>
<keyword evidence="7 15" id="KW-0732">Signal</keyword>
<evidence type="ECO:0000256" key="3">
    <source>
        <dbReference type="ARBA" id="ARBA00004586"/>
    </source>
</evidence>
<feature type="chain" id="PRO_5034602605" description="Karyogamy protein 5" evidence="15">
    <location>
        <begin position="26"/>
        <end position="560"/>
    </location>
</feature>
<dbReference type="Proteomes" id="UP000660729">
    <property type="component" value="Unassembled WGS sequence"/>
</dbReference>
<feature type="transmembrane region" description="Helical" evidence="14">
    <location>
        <begin position="492"/>
        <end position="512"/>
    </location>
</feature>
<dbReference type="OrthoDB" id="5311848at2759"/>
<evidence type="ECO:0000256" key="4">
    <source>
        <dbReference type="ARBA" id="ARBA00010473"/>
    </source>
</evidence>
<evidence type="ECO:0000256" key="12">
    <source>
        <dbReference type="ARBA" id="ARBA00023242"/>
    </source>
</evidence>
<protein>
    <recommendedName>
        <fullName evidence="18">Karyogamy protein 5</fullName>
    </recommendedName>
</protein>
<comment type="function">
    <text evidence="1">Required for nuclear membrane fusion during karyogamy.</text>
</comment>
<dbReference type="AlphaFoldDB" id="A0A8H6RSC3"/>
<keyword evidence="11" id="KW-0325">Glycoprotein</keyword>
<evidence type="ECO:0000256" key="8">
    <source>
        <dbReference type="ARBA" id="ARBA00022824"/>
    </source>
</evidence>
<feature type="compositionally biased region" description="Basic and acidic residues" evidence="13">
    <location>
        <begin position="534"/>
        <end position="560"/>
    </location>
</feature>
<keyword evidence="8" id="KW-0256">Endoplasmic reticulum</keyword>
<evidence type="ECO:0000256" key="11">
    <source>
        <dbReference type="ARBA" id="ARBA00023180"/>
    </source>
</evidence>
<evidence type="ECO:0000256" key="7">
    <source>
        <dbReference type="ARBA" id="ARBA00022729"/>
    </source>
</evidence>
<evidence type="ECO:0000256" key="14">
    <source>
        <dbReference type="SAM" id="Phobius"/>
    </source>
</evidence>
<dbReference type="GO" id="GO:0031965">
    <property type="term" value="C:nuclear membrane"/>
    <property type="evidence" value="ECO:0007669"/>
    <property type="project" value="UniProtKB-SubCell"/>
</dbReference>
<evidence type="ECO:0000313" key="16">
    <source>
        <dbReference type="EMBL" id="KAF7196413.1"/>
    </source>
</evidence>
<evidence type="ECO:0000256" key="2">
    <source>
        <dbReference type="ARBA" id="ARBA00004126"/>
    </source>
</evidence>
<reference evidence="16" key="1">
    <citation type="submission" date="2020-04" db="EMBL/GenBank/DDBJ databases">
        <title>Draft genome resource of the tomato pathogen Pseudocercospora fuligena.</title>
        <authorList>
            <person name="Zaccaron A."/>
        </authorList>
    </citation>
    <scope>NUCLEOTIDE SEQUENCE</scope>
    <source>
        <strain evidence="16">PF001</strain>
    </source>
</reference>
<sequence length="560" mass="62651">MSSRSATRLIIAALLFICHISSTTAGFAWRSQKEVSPEPTRHAAQPSMAVVNHIKDALDVVDELRSQPTSCKRRAGKNLVDFCTNYNGAASRGISDAMIDHAEQLFAIHMVQCGLEDALQEWKSECRPLSTMDLHSPNLGRQLRVCLDALYQDGQAWTTFENIKNRGLLLCQAMRNDVAKDEQLELFSALFGTLYGLNHTMEQHQANFEGFREHFDDLQAALRELHENVLAERETLAQMKDSQNSIKEDAAEIATGMGTVRQASEQFNSDLNKIFEHFRIYKFQMDEHLQTGMTKYGQELEIALSKHQYDLQLVLADVHKIVYEFTGSVQNANDVVHGLSGNLDDVRYGLAMSLEQMGLMHAQMDVTASKQQSMSRQVDEMHSTINATQERLEGFSGTVGPFLNLSEKLFGFIKWISEATARSCLTFTTYFILATCAAICIFWPSSKTGFAIAIAIGLGVAVNLTMYCGHPFDFVRNLLGGGPGMDARHWDLTSSSSVGMFLLGAFAGALIAKVVLNYRPQVYDPASPPQYAPNDDRSQEYTEKNDRKWSRVHDDTQRAR</sequence>
<dbReference type="PANTHER" id="PTHR28012">
    <property type="entry name" value="NUCLEAR FUSION PROTEIN KAR5"/>
    <property type="match status" value="1"/>
</dbReference>
<dbReference type="EMBL" id="JABCIY010000025">
    <property type="protein sequence ID" value="KAF7196413.1"/>
    <property type="molecule type" value="Genomic_DNA"/>
</dbReference>
<name>A0A8H6RSC3_9PEZI</name>
<feature type="transmembrane region" description="Helical" evidence="14">
    <location>
        <begin position="450"/>
        <end position="472"/>
    </location>
</feature>
<evidence type="ECO:0000256" key="1">
    <source>
        <dbReference type="ARBA" id="ARBA00003389"/>
    </source>
</evidence>
<dbReference type="GO" id="GO:0005789">
    <property type="term" value="C:endoplasmic reticulum membrane"/>
    <property type="evidence" value="ECO:0007669"/>
    <property type="project" value="UniProtKB-SubCell"/>
</dbReference>
<keyword evidence="6 14" id="KW-0812">Transmembrane</keyword>
<evidence type="ECO:0008006" key="18">
    <source>
        <dbReference type="Google" id="ProtNLM"/>
    </source>
</evidence>
<evidence type="ECO:0000256" key="9">
    <source>
        <dbReference type="ARBA" id="ARBA00022989"/>
    </source>
</evidence>
<dbReference type="InterPro" id="IPR007292">
    <property type="entry name" value="Nuclear_fusion_Kar5"/>
</dbReference>
<keyword evidence="9 14" id="KW-1133">Transmembrane helix</keyword>
<feature type="transmembrane region" description="Helical" evidence="14">
    <location>
        <begin position="425"/>
        <end position="443"/>
    </location>
</feature>
<dbReference type="GO" id="GO:0000742">
    <property type="term" value="P:karyogamy involved in conjugation with cellular fusion"/>
    <property type="evidence" value="ECO:0007669"/>
    <property type="project" value="InterPro"/>
</dbReference>